<evidence type="ECO:0000313" key="3">
    <source>
        <dbReference type="Proteomes" id="UP000054217"/>
    </source>
</evidence>
<gene>
    <name evidence="2" type="ORF">M404DRAFT_1004255</name>
</gene>
<protein>
    <recommendedName>
        <fullName evidence="4">Secreted protein</fullName>
    </recommendedName>
</protein>
<dbReference type="InParanoid" id="A0A0C3NX98"/>
<proteinExistence type="predicted"/>
<accession>A0A0C3NX98</accession>
<evidence type="ECO:0000313" key="2">
    <source>
        <dbReference type="EMBL" id="KIN99940.1"/>
    </source>
</evidence>
<organism evidence="2 3">
    <name type="scientific">Pisolithus tinctorius Marx 270</name>
    <dbReference type="NCBI Taxonomy" id="870435"/>
    <lineage>
        <taxon>Eukaryota</taxon>
        <taxon>Fungi</taxon>
        <taxon>Dikarya</taxon>
        <taxon>Basidiomycota</taxon>
        <taxon>Agaricomycotina</taxon>
        <taxon>Agaricomycetes</taxon>
        <taxon>Agaricomycetidae</taxon>
        <taxon>Boletales</taxon>
        <taxon>Sclerodermatineae</taxon>
        <taxon>Pisolithaceae</taxon>
        <taxon>Pisolithus</taxon>
    </lineage>
</organism>
<feature type="signal peptide" evidence="1">
    <location>
        <begin position="1"/>
        <end position="21"/>
    </location>
</feature>
<reference evidence="3" key="2">
    <citation type="submission" date="2015-01" db="EMBL/GenBank/DDBJ databases">
        <title>Evolutionary Origins and Diversification of the Mycorrhizal Mutualists.</title>
        <authorList>
            <consortium name="DOE Joint Genome Institute"/>
            <consortium name="Mycorrhizal Genomics Consortium"/>
            <person name="Kohler A."/>
            <person name="Kuo A."/>
            <person name="Nagy L.G."/>
            <person name="Floudas D."/>
            <person name="Copeland A."/>
            <person name="Barry K.W."/>
            <person name="Cichocki N."/>
            <person name="Veneault-Fourrey C."/>
            <person name="LaButti K."/>
            <person name="Lindquist E.A."/>
            <person name="Lipzen A."/>
            <person name="Lundell T."/>
            <person name="Morin E."/>
            <person name="Murat C."/>
            <person name="Riley R."/>
            <person name="Ohm R."/>
            <person name="Sun H."/>
            <person name="Tunlid A."/>
            <person name="Henrissat B."/>
            <person name="Grigoriev I.V."/>
            <person name="Hibbett D.S."/>
            <person name="Martin F."/>
        </authorList>
    </citation>
    <scope>NUCLEOTIDE SEQUENCE [LARGE SCALE GENOMIC DNA]</scope>
    <source>
        <strain evidence="3">Marx 270</strain>
    </source>
</reference>
<dbReference type="AlphaFoldDB" id="A0A0C3NX98"/>
<dbReference type="HOGENOM" id="CLU_2373643_0_0_1"/>
<keyword evidence="1" id="KW-0732">Signal</keyword>
<reference evidence="2 3" key="1">
    <citation type="submission" date="2014-04" db="EMBL/GenBank/DDBJ databases">
        <authorList>
            <consortium name="DOE Joint Genome Institute"/>
            <person name="Kuo A."/>
            <person name="Kohler A."/>
            <person name="Costa M.D."/>
            <person name="Nagy L.G."/>
            <person name="Floudas D."/>
            <person name="Copeland A."/>
            <person name="Barry K.W."/>
            <person name="Cichocki N."/>
            <person name="Veneault-Fourrey C."/>
            <person name="LaButti K."/>
            <person name="Lindquist E.A."/>
            <person name="Lipzen A."/>
            <person name="Lundell T."/>
            <person name="Morin E."/>
            <person name="Murat C."/>
            <person name="Sun H."/>
            <person name="Tunlid A."/>
            <person name="Henrissat B."/>
            <person name="Grigoriev I.V."/>
            <person name="Hibbett D.S."/>
            <person name="Martin F."/>
            <person name="Nordberg H.P."/>
            <person name="Cantor M.N."/>
            <person name="Hua S.X."/>
        </authorList>
    </citation>
    <scope>NUCLEOTIDE SEQUENCE [LARGE SCALE GENOMIC DNA]</scope>
    <source>
        <strain evidence="2 3">Marx 270</strain>
    </source>
</reference>
<evidence type="ECO:0008006" key="4">
    <source>
        <dbReference type="Google" id="ProtNLM"/>
    </source>
</evidence>
<name>A0A0C3NX98_PISTI</name>
<sequence length="95" mass="11246">MHPSSALCVVFAIATRLPALAHWQRLIPRGHIYIYSPRLIKTWEVCRYRRPVYIWGRWKVKRELIQESTLVQTVGPLRLADSQPPLVCRRYFTSQ</sequence>
<dbReference type="Proteomes" id="UP000054217">
    <property type="component" value="Unassembled WGS sequence"/>
</dbReference>
<dbReference type="EMBL" id="KN832000">
    <property type="protein sequence ID" value="KIN99940.1"/>
    <property type="molecule type" value="Genomic_DNA"/>
</dbReference>
<feature type="chain" id="PRO_5002180334" description="Secreted protein" evidence="1">
    <location>
        <begin position="22"/>
        <end position="95"/>
    </location>
</feature>
<keyword evidence="3" id="KW-1185">Reference proteome</keyword>
<evidence type="ECO:0000256" key="1">
    <source>
        <dbReference type="SAM" id="SignalP"/>
    </source>
</evidence>